<dbReference type="UniPathway" id="UPA00051">
    <property type="reaction ID" value="UER00462"/>
</dbReference>
<evidence type="ECO:0000256" key="7">
    <source>
        <dbReference type="ARBA" id="ARBA00022741"/>
    </source>
</evidence>
<keyword evidence="17" id="KW-1185">Reference proteome</keyword>
<dbReference type="GO" id="GO:0005829">
    <property type="term" value="C:cytosol"/>
    <property type="evidence" value="ECO:0007669"/>
    <property type="project" value="TreeGrafter"/>
</dbReference>
<dbReference type="NCBIfam" id="NF005154">
    <property type="entry name" value="PRK06635.1-2"/>
    <property type="match status" value="1"/>
</dbReference>
<evidence type="ECO:0000256" key="6">
    <source>
        <dbReference type="ARBA" id="ARBA00022679"/>
    </source>
</evidence>
<evidence type="ECO:0000313" key="16">
    <source>
        <dbReference type="EMBL" id="AIK96192.1"/>
    </source>
</evidence>
<evidence type="ECO:0000256" key="3">
    <source>
        <dbReference type="ARBA" id="ARBA00005139"/>
    </source>
</evidence>
<evidence type="ECO:0000256" key="9">
    <source>
        <dbReference type="ARBA" id="ARBA00022840"/>
    </source>
</evidence>
<keyword evidence="5 14" id="KW-0028">Amino-acid biosynthesis</keyword>
<evidence type="ECO:0000256" key="12">
    <source>
        <dbReference type="PIRSR" id="PIRSR000726-1"/>
    </source>
</evidence>
<evidence type="ECO:0000256" key="5">
    <source>
        <dbReference type="ARBA" id="ARBA00022605"/>
    </source>
</evidence>
<feature type="binding site" evidence="12">
    <location>
        <position position="179"/>
    </location>
    <ligand>
        <name>ATP</name>
        <dbReference type="ChEBI" id="CHEBI:30616"/>
    </ligand>
</feature>
<dbReference type="InterPro" id="IPR045865">
    <property type="entry name" value="ACT-like_dom_sf"/>
</dbReference>
<feature type="binding site" evidence="12">
    <location>
        <begin position="2"/>
        <end position="5"/>
    </location>
    <ligand>
        <name>ATP</name>
        <dbReference type="ChEBI" id="CHEBI:30616"/>
    </ligand>
</feature>
<dbReference type="Pfam" id="PF00696">
    <property type="entry name" value="AA_kinase"/>
    <property type="match status" value="1"/>
</dbReference>
<gene>
    <name evidence="16" type="ORF">ID47_04690</name>
</gene>
<dbReference type="PIRSF" id="PIRSF000726">
    <property type="entry name" value="Asp_kin"/>
    <property type="match status" value="1"/>
</dbReference>
<dbReference type="GO" id="GO:0004072">
    <property type="term" value="F:aspartate kinase activity"/>
    <property type="evidence" value="ECO:0007669"/>
    <property type="project" value="UniProtKB-EC"/>
</dbReference>
<dbReference type="GO" id="GO:0009090">
    <property type="term" value="P:homoserine biosynthetic process"/>
    <property type="evidence" value="ECO:0007669"/>
    <property type="project" value="TreeGrafter"/>
</dbReference>
<dbReference type="FunFam" id="3.40.1160.10:FF:000002">
    <property type="entry name" value="Aspartokinase"/>
    <property type="match status" value="1"/>
</dbReference>
<dbReference type="PANTHER" id="PTHR21499">
    <property type="entry name" value="ASPARTATE KINASE"/>
    <property type="match status" value="1"/>
</dbReference>
<evidence type="ECO:0000256" key="8">
    <source>
        <dbReference type="ARBA" id="ARBA00022777"/>
    </source>
</evidence>
<dbReference type="UniPathway" id="UPA00050">
    <property type="reaction ID" value="UER00461"/>
</dbReference>
<dbReference type="CDD" id="cd04261">
    <property type="entry name" value="AAK_AKii-LysC-BS"/>
    <property type="match status" value="1"/>
</dbReference>
<dbReference type="Gene3D" id="3.30.2130.10">
    <property type="entry name" value="VC0802-like"/>
    <property type="match status" value="1"/>
</dbReference>
<feature type="binding site" evidence="12">
    <location>
        <position position="174"/>
    </location>
    <ligand>
        <name>ATP</name>
        <dbReference type="ChEBI" id="CHEBI:30616"/>
    </ligand>
</feature>
<evidence type="ECO:0000256" key="10">
    <source>
        <dbReference type="ARBA" id="ARBA00023154"/>
    </source>
</evidence>
<evidence type="ECO:0000256" key="11">
    <source>
        <dbReference type="ARBA" id="ARBA00047872"/>
    </source>
</evidence>
<dbReference type="InterPro" id="IPR001057">
    <property type="entry name" value="Glu/AcGlu_kinase"/>
</dbReference>
<keyword evidence="7 12" id="KW-0547">Nucleotide-binding</keyword>
<dbReference type="Gene3D" id="3.40.1160.10">
    <property type="entry name" value="Acetylglutamate kinase-like"/>
    <property type="match status" value="1"/>
</dbReference>
<comment type="pathway">
    <text evidence="1 14">Amino-acid biosynthesis; L-lysine biosynthesis via DAP pathway; (S)-tetrahydrodipicolinate from L-aspartate: step 1/4.</text>
</comment>
<dbReference type="NCBIfam" id="TIGR00657">
    <property type="entry name" value="asp_kinases"/>
    <property type="match status" value="1"/>
</dbReference>
<evidence type="ECO:0000256" key="1">
    <source>
        <dbReference type="ARBA" id="ARBA00004766"/>
    </source>
</evidence>
<feature type="domain" description="Aspartate/glutamate/uridylate kinase" evidence="15">
    <location>
        <begin position="1"/>
        <end position="224"/>
    </location>
</feature>
<comment type="similarity">
    <text evidence="4 13">Belongs to the aspartokinase family.</text>
</comment>
<reference evidence="16 17" key="1">
    <citation type="submission" date="2014-07" db="EMBL/GenBank/DDBJ databases">
        <title>Comparative genomic insights into amoeba endosymbionts belonging to the families of Holosporaceae and Candidatus Midichloriaceae within Rickettsiales.</title>
        <authorList>
            <person name="Wang Z."/>
            <person name="Wu M."/>
        </authorList>
    </citation>
    <scope>NUCLEOTIDE SEQUENCE [LARGE SCALE GENOMIC DNA]</scope>
    <source>
        <strain evidence="16">PRA3</strain>
    </source>
</reference>
<sequence length="408" mass="43880">MKFGGTSVADIGRLEHVALKVRRQVEAGHQVAVVVSAMAGVTNQLVGYAKALGGVESLPEYDAVVSTGEQITTALLALALQQIGVPAQSFMGWQIPIKTDNCHGRATIQSIETQSLEVCWKEGIVPIVAGFQGVNSHHRITTLGRGGSDTTAVAIAAAVKADRCDIYTDVDGVYTADPRIVPFARKLDEISYAEMLELAAQGAKVLHPRSVGKAMMSDVPVQVLSSFEDKPGTMVTSSAQLVEVGISGVTHSTGWLKLTVGVGDKLSTNIKKVRSLLGKADIPHEMMVMNMIQGGHIDLFIPHGHLTWVLMVLEEHKIASESQISVISDLAKVTLVGRGLITENGYSQKLLQAMKNLDFSTYLATLTTQKFSIGVHEAQACELVRYLHYHFNLDQINDNSPKTMAAGL</sequence>
<keyword evidence="6 13" id="KW-0808">Transferase</keyword>
<evidence type="ECO:0000313" key="17">
    <source>
        <dbReference type="Proteomes" id="UP000028926"/>
    </source>
</evidence>
<evidence type="ECO:0000256" key="14">
    <source>
        <dbReference type="RuleBase" id="RU004249"/>
    </source>
</evidence>
<dbReference type="RefSeq" id="WP_038464315.1">
    <property type="nucleotide sequence ID" value="NZ_CP008941.1"/>
</dbReference>
<comment type="pathway">
    <text evidence="2 14">Amino-acid biosynthesis; L-methionine biosynthesis via de novo pathway; L-homoserine from L-aspartate: step 1/3.</text>
</comment>
<keyword evidence="8 13" id="KW-0418">Kinase</keyword>
<dbReference type="GO" id="GO:0009088">
    <property type="term" value="P:threonine biosynthetic process"/>
    <property type="evidence" value="ECO:0007669"/>
    <property type="project" value="UniProtKB-UniPathway"/>
</dbReference>
<comment type="catalytic activity">
    <reaction evidence="11 13">
        <text>L-aspartate + ATP = 4-phospho-L-aspartate + ADP</text>
        <dbReference type="Rhea" id="RHEA:23776"/>
        <dbReference type="ChEBI" id="CHEBI:29991"/>
        <dbReference type="ChEBI" id="CHEBI:30616"/>
        <dbReference type="ChEBI" id="CHEBI:57535"/>
        <dbReference type="ChEBI" id="CHEBI:456216"/>
        <dbReference type="EC" id="2.7.2.4"/>
    </reaction>
</comment>
<dbReference type="EC" id="2.7.2.4" evidence="13"/>
<feature type="binding site" evidence="12">
    <location>
        <position position="42"/>
    </location>
    <ligand>
        <name>substrate</name>
    </ligand>
</feature>
<keyword evidence="9 12" id="KW-0067">ATP-binding</keyword>
<dbReference type="InterPro" id="IPR001048">
    <property type="entry name" value="Asp/Glu/Uridylate_kinase"/>
</dbReference>
<dbReference type="HOGENOM" id="CLU_009116_3_1_5"/>
<dbReference type="EMBL" id="CP008941">
    <property type="protein sequence ID" value="AIK96192.1"/>
    <property type="molecule type" value="Genomic_DNA"/>
</dbReference>
<dbReference type="InterPro" id="IPR005260">
    <property type="entry name" value="Asp_kin_monofn"/>
</dbReference>
<dbReference type="SUPFAM" id="SSF53633">
    <property type="entry name" value="Carbamate kinase-like"/>
    <property type="match status" value="1"/>
</dbReference>
<comment type="pathway">
    <text evidence="3 14">Amino-acid biosynthesis; L-threonine biosynthesis; L-threonine from L-aspartate: step 1/5.</text>
</comment>
<dbReference type="KEGG" id="paca:ID47_04690"/>
<dbReference type="InterPro" id="IPR036393">
    <property type="entry name" value="AceGlu_kinase-like_sf"/>
</dbReference>
<dbReference type="AlphaFoldDB" id="A0A077ASL7"/>
<protein>
    <recommendedName>
        <fullName evidence="13">Aspartokinase</fullName>
        <ecNumber evidence="13">2.7.2.4</ecNumber>
    </recommendedName>
</protein>
<feature type="binding site" evidence="12">
    <location>
        <position position="69"/>
    </location>
    <ligand>
        <name>substrate</name>
    </ligand>
</feature>
<evidence type="ECO:0000256" key="4">
    <source>
        <dbReference type="ARBA" id="ARBA00010122"/>
    </source>
</evidence>
<dbReference type="Proteomes" id="UP000028926">
    <property type="component" value="Chromosome"/>
</dbReference>
<dbReference type="OrthoDB" id="9799110at2"/>
<feature type="binding site" evidence="12">
    <location>
        <begin position="204"/>
        <end position="205"/>
    </location>
    <ligand>
        <name>ATP</name>
        <dbReference type="ChEBI" id="CHEBI:30616"/>
    </ligand>
</feature>
<evidence type="ECO:0000256" key="13">
    <source>
        <dbReference type="RuleBase" id="RU003448"/>
    </source>
</evidence>
<accession>A0A077ASL7</accession>
<dbReference type="UniPathway" id="UPA00034">
    <property type="reaction ID" value="UER00015"/>
</dbReference>
<dbReference type="STRING" id="91604.ID47_04690"/>
<dbReference type="InterPro" id="IPR041740">
    <property type="entry name" value="AKii-LysC-BS"/>
</dbReference>
<dbReference type="SUPFAM" id="SSF55021">
    <property type="entry name" value="ACT-like"/>
    <property type="match status" value="1"/>
</dbReference>
<evidence type="ECO:0000259" key="15">
    <source>
        <dbReference type="Pfam" id="PF00696"/>
    </source>
</evidence>
<dbReference type="GO" id="GO:0009089">
    <property type="term" value="P:lysine biosynthetic process via diaminopimelate"/>
    <property type="evidence" value="ECO:0007669"/>
    <property type="project" value="UniProtKB-UniPathway"/>
</dbReference>
<dbReference type="eggNOG" id="COG0527">
    <property type="taxonomic scope" value="Bacteria"/>
</dbReference>
<evidence type="ECO:0000256" key="2">
    <source>
        <dbReference type="ARBA" id="ARBA00004986"/>
    </source>
</evidence>
<dbReference type="InterPro" id="IPR001341">
    <property type="entry name" value="Asp_kinase"/>
</dbReference>
<organism evidence="16 17">
    <name type="scientific">Candidatus Odyssella acanthamoebae</name>
    <dbReference type="NCBI Taxonomy" id="91604"/>
    <lineage>
        <taxon>Bacteria</taxon>
        <taxon>Pseudomonadati</taxon>
        <taxon>Pseudomonadota</taxon>
        <taxon>Alphaproteobacteria</taxon>
        <taxon>Holosporales</taxon>
        <taxon>Candidatus Paracaedibacteraceae</taxon>
        <taxon>Candidatus Odyssella</taxon>
    </lineage>
</organism>
<keyword evidence="10" id="KW-0457">Lysine biosynthesis</keyword>
<dbReference type="GO" id="GO:0005524">
    <property type="term" value="F:ATP binding"/>
    <property type="evidence" value="ECO:0007669"/>
    <property type="project" value="UniProtKB-KW"/>
</dbReference>
<dbReference type="PRINTS" id="PR00474">
    <property type="entry name" value="GLU5KINASE"/>
</dbReference>
<name>A0A077ASL7_9PROT</name>
<proteinExistence type="inferred from homology"/>
<dbReference type="PANTHER" id="PTHR21499:SF3">
    <property type="entry name" value="ASPARTOKINASE"/>
    <property type="match status" value="1"/>
</dbReference>
<dbReference type="NCBIfam" id="NF005155">
    <property type="entry name" value="PRK06635.1-4"/>
    <property type="match status" value="1"/>
</dbReference>
<feature type="binding site" evidence="12">
    <location>
        <begin position="168"/>
        <end position="169"/>
    </location>
    <ligand>
        <name>ATP</name>
        <dbReference type="ChEBI" id="CHEBI:30616"/>
    </ligand>
</feature>